<dbReference type="Pfam" id="PF01043">
    <property type="entry name" value="SecA_PP_bind"/>
    <property type="match status" value="1"/>
</dbReference>
<keyword evidence="8 11" id="KW-1278">Translocase</keyword>
<dbReference type="GO" id="GO:0005829">
    <property type="term" value="C:cytosol"/>
    <property type="evidence" value="ECO:0007669"/>
    <property type="project" value="TreeGrafter"/>
</dbReference>
<keyword evidence="4 11" id="KW-1003">Cell membrane</keyword>
<dbReference type="PANTHER" id="PTHR30612">
    <property type="entry name" value="SECA INNER MEMBRANE COMPONENT OF SEC PROTEIN SECRETION SYSTEM"/>
    <property type="match status" value="1"/>
</dbReference>
<dbReference type="CDD" id="cd17928">
    <property type="entry name" value="DEXDc_SecA"/>
    <property type="match status" value="1"/>
</dbReference>
<dbReference type="Pfam" id="PF07516">
    <property type="entry name" value="SecA_SW"/>
    <property type="match status" value="1"/>
</dbReference>
<dbReference type="SUPFAM" id="SSF81886">
    <property type="entry name" value="Helical scaffold and wing domains of SecA"/>
    <property type="match status" value="1"/>
</dbReference>
<dbReference type="Pfam" id="PF21090">
    <property type="entry name" value="P-loop_SecA"/>
    <property type="match status" value="1"/>
</dbReference>
<evidence type="ECO:0000256" key="10">
    <source>
        <dbReference type="ARBA" id="ARBA00023136"/>
    </source>
</evidence>
<feature type="domain" description="SecA family profile" evidence="13">
    <location>
        <begin position="1"/>
        <end position="559"/>
    </location>
</feature>
<dbReference type="InterPro" id="IPR014001">
    <property type="entry name" value="Helicase_ATP-bd"/>
</dbReference>
<keyword evidence="5 11" id="KW-0547">Nucleotide-binding</keyword>
<dbReference type="SUPFAM" id="SSF52540">
    <property type="entry name" value="P-loop containing nucleoside triphosphate hydrolases"/>
    <property type="match status" value="2"/>
</dbReference>
<evidence type="ECO:0000313" key="14">
    <source>
        <dbReference type="EMBL" id="KRK71077.1"/>
    </source>
</evidence>
<dbReference type="GO" id="GO:0008564">
    <property type="term" value="F:protein-exporting ATPase activity"/>
    <property type="evidence" value="ECO:0007669"/>
    <property type="project" value="UniProtKB-EC"/>
</dbReference>
<dbReference type="Gene3D" id="1.10.3060.10">
    <property type="entry name" value="Helical scaffold and wing domains of SecA"/>
    <property type="match status" value="1"/>
</dbReference>
<feature type="domain" description="Helicase ATP-binding" evidence="12">
    <location>
        <begin position="77"/>
        <end position="235"/>
    </location>
</feature>
<keyword evidence="15" id="KW-1185">Reference proteome</keyword>
<evidence type="ECO:0000256" key="1">
    <source>
        <dbReference type="ARBA" id="ARBA00004170"/>
    </source>
</evidence>
<dbReference type="SMART" id="SM00957">
    <property type="entry name" value="SecA_DEAD"/>
    <property type="match status" value="1"/>
</dbReference>
<dbReference type="OrthoDB" id="9762243at2"/>
<dbReference type="SUPFAM" id="SSF81767">
    <property type="entry name" value="Pre-protein crosslinking domain of SecA"/>
    <property type="match status" value="1"/>
</dbReference>
<dbReference type="EMBL" id="AZDJ01000030">
    <property type="protein sequence ID" value="KRK71077.1"/>
    <property type="molecule type" value="Genomic_DNA"/>
</dbReference>
<dbReference type="HAMAP" id="MF_01382">
    <property type="entry name" value="SecA"/>
    <property type="match status" value="1"/>
</dbReference>
<dbReference type="Gene3D" id="3.40.50.300">
    <property type="entry name" value="P-loop containing nucleotide triphosphate hydrolases"/>
    <property type="match status" value="2"/>
</dbReference>
<protein>
    <recommendedName>
        <fullName evidence="11">Protein translocase subunit SecA</fullName>
        <ecNumber evidence="11">7.4.2.8</ecNumber>
    </recommendedName>
</protein>
<dbReference type="InterPro" id="IPR036670">
    <property type="entry name" value="SecA_X-link_sf"/>
</dbReference>
<feature type="binding site" evidence="11">
    <location>
        <position position="75"/>
    </location>
    <ligand>
        <name>ATP</name>
        <dbReference type="ChEBI" id="CHEBI:30616"/>
    </ligand>
</feature>
<comment type="catalytic activity">
    <reaction evidence="11">
        <text>ATP + H2O + cellular proteinSide 1 = ADP + phosphate + cellular proteinSide 2.</text>
        <dbReference type="EC" id="7.4.2.8"/>
    </reaction>
</comment>
<accession>A0A0R1JIE2</accession>
<dbReference type="InterPro" id="IPR044722">
    <property type="entry name" value="SecA_SF2_C"/>
</dbReference>
<dbReference type="InterPro" id="IPR011115">
    <property type="entry name" value="SecA_DEAD"/>
</dbReference>
<name>A0A0R1JIE2_9LACO</name>
<dbReference type="GO" id="GO:0043952">
    <property type="term" value="P:protein transport by the Sec complex"/>
    <property type="evidence" value="ECO:0007669"/>
    <property type="project" value="TreeGrafter"/>
</dbReference>
<dbReference type="PANTHER" id="PTHR30612:SF0">
    <property type="entry name" value="CHLOROPLAST PROTEIN-TRANSPORTING ATPASE"/>
    <property type="match status" value="1"/>
</dbReference>
<dbReference type="GO" id="GO:0006605">
    <property type="term" value="P:protein targeting"/>
    <property type="evidence" value="ECO:0007669"/>
    <property type="project" value="UniProtKB-UniRule"/>
</dbReference>
<evidence type="ECO:0000256" key="8">
    <source>
        <dbReference type="ARBA" id="ARBA00022967"/>
    </source>
</evidence>
<evidence type="ECO:0000256" key="6">
    <source>
        <dbReference type="ARBA" id="ARBA00022840"/>
    </source>
</evidence>
<sequence length="775" mass="84194">MRTHSARHYRRLVQTIQAEATRFADQTDAELRTASATLRNQVRAGQSLADSLVTAYALVVAAAPRVLHQTPRANQILAAVAMADGRISDLAAGEGKTLAATMPLFLHGLAGNGNFLITASDYLAARDFAALGDLYRFLGLSVACAVNRAGGVDKPTIYAADIVYTTNRALGFDYLLDNLASDAADRFLPPLRFAVLDEADALLLDDAQTPLVLTGLPRVQSNYYGTANRMVQMLDEGLDFSRSADHRRVWFTPTGILTMQKFFGVPDLLGDQWRPLYRHLVLALRAHYAFERDRDYLVMAGAVVLIDPTTGRELTGVQAQAGQHQAIEAKEHLPLTPELRTMAAVTYQNLYGQFHELAGMAGTAALGARELRQRYGLRVFRVPTAQPVQRRTNPDQLYVTVSAAIAAAAATVATAHAQHRPVVIQADSPAQAQTFAQQLLDAAIPHVLIATQAAARAAVLLSAAGQPDAVTVVTGSAGRGTAIPLGPGVAELGGVLLIILAHQSSLRADVQLQQCVAQNGEPGETRVFASLSDRVMVAQAPKWVARYVATHADDQSPLPVRGRFKQALRRAQANATAAAQRDRFNTQQYGDVLQEQRTAVYAARNRILRLKTLDELAAATNRRVAAHYAATHDAGDMTGMLDFIYQYIDRDFAAATLDEQKVATPAATLQTLMSAQLDEQHAKLPDSTQWQAFLHMAVLKALDAAWIDQVDDLQALQAMGQTRRRAGHDAVVEYQQAARRSFARMRDSMALQVARNLYCSELVVAEDGTVDVQFP</sequence>
<dbReference type="GO" id="GO:0065002">
    <property type="term" value="P:intracellular protein transmembrane transport"/>
    <property type="evidence" value="ECO:0007669"/>
    <property type="project" value="UniProtKB-UniRule"/>
</dbReference>
<dbReference type="InterPro" id="IPR014018">
    <property type="entry name" value="SecA_motor_DEAD"/>
</dbReference>
<dbReference type="GO" id="GO:0005886">
    <property type="term" value="C:plasma membrane"/>
    <property type="evidence" value="ECO:0007669"/>
    <property type="project" value="UniProtKB-SubCell"/>
</dbReference>
<dbReference type="InterPro" id="IPR027417">
    <property type="entry name" value="P-loop_NTPase"/>
</dbReference>
<dbReference type="Pfam" id="PF07517">
    <property type="entry name" value="SecA_DEAD"/>
    <property type="match status" value="1"/>
</dbReference>
<dbReference type="PRINTS" id="PR00906">
    <property type="entry name" value="SECA"/>
</dbReference>
<dbReference type="GO" id="GO:0005524">
    <property type="term" value="F:ATP binding"/>
    <property type="evidence" value="ECO:0007669"/>
    <property type="project" value="UniProtKB-UniRule"/>
</dbReference>
<comment type="caution">
    <text evidence="14">The sequence shown here is derived from an EMBL/GenBank/DDBJ whole genome shotgun (WGS) entry which is preliminary data.</text>
</comment>
<comment type="subunit">
    <text evidence="11">Monomer and homodimer. Part of the essential Sec protein translocation apparatus which comprises SecA, SecYEG and auxiliary proteins SecDF. Other proteins may also be involved.</text>
</comment>
<dbReference type="AlphaFoldDB" id="A0A0R1JIE2"/>
<organism evidence="14 15">
    <name type="scientific">Lacticaseibacillus nasuensis JCM 17158</name>
    <dbReference type="NCBI Taxonomy" id="1291734"/>
    <lineage>
        <taxon>Bacteria</taxon>
        <taxon>Bacillati</taxon>
        <taxon>Bacillota</taxon>
        <taxon>Bacilli</taxon>
        <taxon>Lactobacillales</taxon>
        <taxon>Lactobacillaceae</taxon>
        <taxon>Lacticaseibacillus</taxon>
    </lineage>
</organism>
<comment type="similarity">
    <text evidence="2 11">Belongs to the SecA family.</text>
</comment>
<keyword evidence="9 11" id="KW-0811">Translocation</keyword>
<reference evidence="14 15" key="1">
    <citation type="journal article" date="2015" name="Genome Announc.">
        <title>Expanding the biotechnology potential of lactobacilli through comparative genomics of 213 strains and associated genera.</title>
        <authorList>
            <person name="Sun Z."/>
            <person name="Harris H.M."/>
            <person name="McCann A."/>
            <person name="Guo C."/>
            <person name="Argimon S."/>
            <person name="Zhang W."/>
            <person name="Yang X."/>
            <person name="Jeffery I.B."/>
            <person name="Cooney J.C."/>
            <person name="Kagawa T.F."/>
            <person name="Liu W."/>
            <person name="Song Y."/>
            <person name="Salvetti E."/>
            <person name="Wrobel A."/>
            <person name="Rasinkangas P."/>
            <person name="Parkhill J."/>
            <person name="Rea M.C."/>
            <person name="O'Sullivan O."/>
            <person name="Ritari J."/>
            <person name="Douillard F.P."/>
            <person name="Paul Ross R."/>
            <person name="Yang R."/>
            <person name="Briner A.E."/>
            <person name="Felis G.E."/>
            <person name="de Vos W.M."/>
            <person name="Barrangou R."/>
            <person name="Klaenhammer T.R."/>
            <person name="Caufield P.W."/>
            <person name="Cui Y."/>
            <person name="Zhang H."/>
            <person name="O'Toole P.W."/>
        </authorList>
    </citation>
    <scope>NUCLEOTIDE SEQUENCE [LARGE SCALE GENOMIC DNA]</scope>
    <source>
        <strain evidence="14 15">JCM 17158</strain>
    </source>
</reference>
<evidence type="ECO:0000256" key="7">
    <source>
        <dbReference type="ARBA" id="ARBA00022927"/>
    </source>
</evidence>
<dbReference type="STRING" id="1291734.FD02_GL000262"/>
<feature type="binding site" evidence="11">
    <location>
        <begin position="93"/>
        <end position="97"/>
    </location>
    <ligand>
        <name>ATP</name>
        <dbReference type="ChEBI" id="CHEBI:30616"/>
    </ligand>
</feature>
<evidence type="ECO:0000256" key="3">
    <source>
        <dbReference type="ARBA" id="ARBA00022448"/>
    </source>
</evidence>
<dbReference type="PROSITE" id="PS51192">
    <property type="entry name" value="HELICASE_ATP_BIND_1"/>
    <property type="match status" value="1"/>
</dbReference>
<keyword evidence="11" id="KW-0963">Cytoplasm</keyword>
<dbReference type="InterPro" id="IPR011130">
    <property type="entry name" value="SecA_preprotein_X-link_dom"/>
</dbReference>
<dbReference type="Gene3D" id="3.90.1440.10">
    <property type="entry name" value="SecA, preprotein cross-linking domain"/>
    <property type="match status" value="1"/>
</dbReference>
<dbReference type="GO" id="GO:0017038">
    <property type="term" value="P:protein import"/>
    <property type="evidence" value="ECO:0007669"/>
    <property type="project" value="InterPro"/>
</dbReference>
<evidence type="ECO:0000256" key="5">
    <source>
        <dbReference type="ARBA" id="ARBA00022741"/>
    </source>
</evidence>
<evidence type="ECO:0000256" key="11">
    <source>
        <dbReference type="HAMAP-Rule" id="MF_01382"/>
    </source>
</evidence>
<dbReference type="SMART" id="SM00958">
    <property type="entry name" value="SecA_PP_bind"/>
    <property type="match status" value="1"/>
</dbReference>
<gene>
    <name evidence="11" type="primary">secA</name>
    <name evidence="14" type="ORF">FD02_GL000262</name>
</gene>
<keyword evidence="3 11" id="KW-0813">Transport</keyword>
<dbReference type="InterPro" id="IPR011116">
    <property type="entry name" value="SecA_Wing/Scaffold"/>
</dbReference>
<dbReference type="PATRIC" id="fig|1291734.4.peg.270"/>
<evidence type="ECO:0000313" key="15">
    <source>
        <dbReference type="Proteomes" id="UP000051804"/>
    </source>
</evidence>
<keyword evidence="7 11" id="KW-0653">Protein transport</keyword>
<dbReference type="InterPro" id="IPR000185">
    <property type="entry name" value="SecA"/>
</dbReference>
<comment type="subcellular location">
    <subcellularLocation>
        <location evidence="11">Cell membrane</location>
        <topology evidence="11">Peripheral membrane protein</topology>
        <orientation evidence="11">Cytoplasmic side</orientation>
    </subcellularLocation>
    <subcellularLocation>
        <location evidence="11">Cytoplasm</location>
    </subcellularLocation>
    <subcellularLocation>
        <location evidence="1">Membrane</location>
        <topology evidence="1">Peripheral membrane protein</topology>
    </subcellularLocation>
    <text evidence="11">Distribution is 50-50.</text>
</comment>
<dbReference type="RefSeq" id="WP_056951788.1">
    <property type="nucleotide sequence ID" value="NZ_AZDJ01000030.1"/>
</dbReference>
<dbReference type="InterPro" id="IPR036266">
    <property type="entry name" value="SecA_Wing/Scaffold_sf"/>
</dbReference>
<keyword evidence="6 11" id="KW-0067">ATP-binding</keyword>
<evidence type="ECO:0000256" key="2">
    <source>
        <dbReference type="ARBA" id="ARBA00007650"/>
    </source>
</evidence>
<dbReference type="EC" id="7.4.2.8" evidence="11"/>
<dbReference type="GO" id="GO:0031522">
    <property type="term" value="C:cell envelope Sec protein transport complex"/>
    <property type="evidence" value="ECO:0007669"/>
    <property type="project" value="TreeGrafter"/>
</dbReference>
<evidence type="ECO:0000256" key="9">
    <source>
        <dbReference type="ARBA" id="ARBA00023010"/>
    </source>
</evidence>
<dbReference type="PROSITE" id="PS51196">
    <property type="entry name" value="SECA_MOTOR_DEAD"/>
    <property type="match status" value="1"/>
</dbReference>
<evidence type="ECO:0000259" key="12">
    <source>
        <dbReference type="PROSITE" id="PS51192"/>
    </source>
</evidence>
<comment type="caution">
    <text evidence="11">Lacks conserved residue(s) required for the propagation of feature annotation.</text>
</comment>
<evidence type="ECO:0000259" key="13">
    <source>
        <dbReference type="PROSITE" id="PS51196"/>
    </source>
</evidence>
<keyword evidence="10 11" id="KW-0472">Membrane</keyword>
<comment type="function">
    <text evidence="11">Part of the Sec protein translocase complex. Interacts with the SecYEG preprotein conducting channel. Has a central role in coupling the hydrolysis of ATP to the transfer of proteins into and across the cell membrane, serving as an ATP-driven molecular motor driving the stepwise translocation of polypeptide chains across the membrane.</text>
</comment>
<dbReference type="Proteomes" id="UP000051804">
    <property type="component" value="Unassembled WGS sequence"/>
</dbReference>
<evidence type="ECO:0000256" key="4">
    <source>
        <dbReference type="ARBA" id="ARBA00022475"/>
    </source>
</evidence>
<proteinExistence type="inferred from homology"/>